<sequence length="356" mass="41501">MLLNRVLLVLFLSFCFTKSEDLTFKEVAFKWYSVFTEKFKVTIPSGNRLKDFLPKSNYSHIEIKKQTISVLYKDSLADLEDLEELVIEFCHVEEIRPEAISNVPMLRKLSFRGNEIRSIEFGVFNNLNISTLDLRSNHISSIHANAFDDMPDLLQIQLANNYIQIWNSEWFKNTPLLVIISMHNNRIEELPANAFKNIKGVEKDVNHNFTIHLDFSHNKIKHLDPKAFSGLEKIKNLWLDNNLLHEFHEDLLNGIVIDDLRLHDNNIKCFDADLDKTLKANTNHIDSNPFDCNCLQLIKEWSKKNKHVDVSLAELDCTDPNLKTAAFEESKREAKKLKQEEDEVDKQFEELDIFVI</sequence>
<dbReference type="InterPro" id="IPR001611">
    <property type="entry name" value="Leu-rich_rpt"/>
</dbReference>
<evidence type="ECO:0000256" key="4">
    <source>
        <dbReference type="SAM" id="SignalP"/>
    </source>
</evidence>
<accession>A0A9P0GN27</accession>
<dbReference type="InterPro" id="IPR050541">
    <property type="entry name" value="LRR_TM_domain-containing"/>
</dbReference>
<feature type="chain" id="PRO_5040406584" evidence="4">
    <location>
        <begin position="20"/>
        <end position="356"/>
    </location>
</feature>
<dbReference type="PANTHER" id="PTHR24369">
    <property type="entry name" value="ANTIGEN BSP, PUTATIVE-RELATED"/>
    <property type="match status" value="1"/>
</dbReference>
<dbReference type="Pfam" id="PF13855">
    <property type="entry name" value="LRR_8"/>
    <property type="match status" value="1"/>
</dbReference>
<reference evidence="5" key="1">
    <citation type="submission" date="2022-01" db="EMBL/GenBank/DDBJ databases">
        <authorList>
            <person name="King R."/>
        </authorList>
    </citation>
    <scope>NUCLEOTIDE SEQUENCE</scope>
</reference>
<evidence type="ECO:0000256" key="1">
    <source>
        <dbReference type="ARBA" id="ARBA00022614"/>
    </source>
</evidence>
<evidence type="ECO:0000256" key="2">
    <source>
        <dbReference type="ARBA" id="ARBA00022729"/>
    </source>
</evidence>
<keyword evidence="2 4" id="KW-0732">Signal</keyword>
<feature type="signal peptide" evidence="4">
    <location>
        <begin position="1"/>
        <end position="19"/>
    </location>
</feature>
<dbReference type="PANTHER" id="PTHR24369:SF210">
    <property type="entry name" value="CHAOPTIN-RELATED"/>
    <property type="match status" value="1"/>
</dbReference>
<keyword evidence="6" id="KW-1185">Reference proteome</keyword>
<dbReference type="GO" id="GO:0005886">
    <property type="term" value="C:plasma membrane"/>
    <property type="evidence" value="ECO:0007669"/>
    <property type="project" value="TreeGrafter"/>
</dbReference>
<dbReference type="InterPro" id="IPR003591">
    <property type="entry name" value="Leu-rich_rpt_typical-subtyp"/>
</dbReference>
<dbReference type="Proteomes" id="UP001153636">
    <property type="component" value="Unassembled WGS sequence"/>
</dbReference>
<name>A0A9P0GN27_9CUCU</name>
<organism evidence="5 6">
    <name type="scientific">Psylliodes chrysocephalus</name>
    <dbReference type="NCBI Taxonomy" id="3402493"/>
    <lineage>
        <taxon>Eukaryota</taxon>
        <taxon>Metazoa</taxon>
        <taxon>Ecdysozoa</taxon>
        <taxon>Arthropoda</taxon>
        <taxon>Hexapoda</taxon>
        <taxon>Insecta</taxon>
        <taxon>Pterygota</taxon>
        <taxon>Neoptera</taxon>
        <taxon>Endopterygota</taxon>
        <taxon>Coleoptera</taxon>
        <taxon>Polyphaga</taxon>
        <taxon>Cucujiformia</taxon>
        <taxon>Chrysomeloidea</taxon>
        <taxon>Chrysomelidae</taxon>
        <taxon>Galerucinae</taxon>
        <taxon>Alticini</taxon>
        <taxon>Psylliodes</taxon>
    </lineage>
</organism>
<dbReference type="SUPFAM" id="SSF52058">
    <property type="entry name" value="L domain-like"/>
    <property type="match status" value="1"/>
</dbReference>
<dbReference type="SMART" id="SM00369">
    <property type="entry name" value="LRR_TYP"/>
    <property type="match status" value="7"/>
</dbReference>
<protein>
    <submittedName>
        <fullName evidence="5">Uncharacterized protein</fullName>
    </submittedName>
</protein>
<proteinExistence type="predicted"/>
<dbReference type="Pfam" id="PF00560">
    <property type="entry name" value="LRR_1"/>
    <property type="match status" value="1"/>
</dbReference>
<gene>
    <name evidence="5" type="ORF">PSYICH_LOCUS15750</name>
</gene>
<dbReference type="AlphaFoldDB" id="A0A9P0GN27"/>
<evidence type="ECO:0000256" key="3">
    <source>
        <dbReference type="ARBA" id="ARBA00022737"/>
    </source>
</evidence>
<dbReference type="Gene3D" id="3.80.10.10">
    <property type="entry name" value="Ribonuclease Inhibitor"/>
    <property type="match status" value="2"/>
</dbReference>
<keyword evidence="3" id="KW-0677">Repeat</keyword>
<keyword evidence="1" id="KW-0433">Leucine-rich repeat</keyword>
<dbReference type="InterPro" id="IPR032675">
    <property type="entry name" value="LRR_dom_sf"/>
</dbReference>
<dbReference type="OrthoDB" id="676979at2759"/>
<comment type="caution">
    <text evidence="5">The sequence shown here is derived from an EMBL/GenBank/DDBJ whole genome shotgun (WGS) entry which is preliminary data.</text>
</comment>
<evidence type="ECO:0000313" key="6">
    <source>
        <dbReference type="Proteomes" id="UP001153636"/>
    </source>
</evidence>
<evidence type="ECO:0000313" key="5">
    <source>
        <dbReference type="EMBL" id="CAH1115881.1"/>
    </source>
</evidence>
<dbReference type="EMBL" id="CAKMHV010000006">
    <property type="protein sequence ID" value="CAH1115881.1"/>
    <property type="molecule type" value="Genomic_DNA"/>
</dbReference>